<evidence type="ECO:0000256" key="1">
    <source>
        <dbReference type="SAM" id="Phobius"/>
    </source>
</evidence>
<keyword evidence="1" id="KW-1133">Transmembrane helix</keyword>
<reference evidence="2 3" key="1">
    <citation type="journal article" date="2013" name="PLoS ONE">
        <title>The first genomic and proteomic characterization of a deep-sea sulfate reducer: insights into the piezophilic lifestyle of Desulfovibrio piezophilus.</title>
        <authorList>
            <person name="Pradel N."/>
            <person name="Ji B."/>
            <person name="Gimenez G."/>
            <person name="Talla E."/>
            <person name="Lenoble P."/>
            <person name="Garel M."/>
            <person name="Tamburini C."/>
            <person name="Fourquet P."/>
            <person name="Lebrun R."/>
            <person name="Bertin P."/>
            <person name="Denis Y."/>
            <person name="Pophillat M."/>
            <person name="Barbe V."/>
            <person name="Ollivier B."/>
            <person name="Dolla A."/>
        </authorList>
    </citation>
    <scope>NUCLEOTIDE SEQUENCE [LARGE SCALE GENOMIC DNA]</scope>
    <source>
        <strain evidence="3">DSM 10523 / SB164P1</strain>
    </source>
</reference>
<dbReference type="STRING" id="1322246.BN4_11331"/>
<dbReference type="HOGENOM" id="CLU_2301239_0_0_7"/>
<keyword evidence="3" id="KW-1185">Reference proteome</keyword>
<dbReference type="BioCyc" id="DPIE1322246:BN4_RS06680-MONOMER"/>
<dbReference type="eggNOG" id="ENOG50318X4">
    <property type="taxonomic scope" value="Bacteria"/>
</dbReference>
<evidence type="ECO:0000313" key="2">
    <source>
        <dbReference type="EMBL" id="CCH48568.1"/>
    </source>
</evidence>
<evidence type="ECO:0000313" key="3">
    <source>
        <dbReference type="Proteomes" id="UP000011724"/>
    </source>
</evidence>
<organism evidence="2 3">
    <name type="scientific">Pseudodesulfovibrio piezophilus (strain DSM 21447 / JCM 15486 / C1TLV30)</name>
    <name type="common">Desulfovibrio piezophilus</name>
    <dbReference type="NCBI Taxonomy" id="1322246"/>
    <lineage>
        <taxon>Bacteria</taxon>
        <taxon>Pseudomonadati</taxon>
        <taxon>Thermodesulfobacteriota</taxon>
        <taxon>Desulfovibrionia</taxon>
        <taxon>Desulfovibrionales</taxon>
        <taxon>Desulfovibrionaceae</taxon>
    </lineage>
</organism>
<keyword evidence="1" id="KW-0472">Membrane</keyword>
<dbReference type="KEGG" id="dpi:BN4_11331"/>
<dbReference type="Proteomes" id="UP000011724">
    <property type="component" value="Chromosome"/>
</dbReference>
<gene>
    <name evidence="2" type="ordered locus">BN4_11331</name>
</gene>
<name>M1WVL1_PSEP2</name>
<dbReference type="PATRIC" id="fig|879567.3.peg.1385"/>
<protein>
    <submittedName>
        <fullName evidence="2">Uncharacterized protein</fullName>
    </submittedName>
</protein>
<proteinExistence type="predicted"/>
<dbReference type="RefSeq" id="WP_015414614.1">
    <property type="nucleotide sequence ID" value="NC_020409.1"/>
</dbReference>
<reference evidence="3" key="2">
    <citation type="journal article" date="2013" name="Stand. Genomic Sci.">
        <title>Complete genome sequence of Desulfocapsa sulfexigens, a marine deltaproteobacterium specialized in disproportionating inorganic sulfur compounds.</title>
        <authorList>
            <person name="Finster K.W."/>
            <person name="Kjeldsen K.U."/>
            <person name="Kube M."/>
            <person name="Reinhardt R."/>
            <person name="Mussmann M."/>
            <person name="Amann R."/>
            <person name="Schreiber L."/>
        </authorList>
    </citation>
    <scope>NUCLEOTIDE SEQUENCE [LARGE SCALE GENOMIC DNA]</scope>
    <source>
        <strain evidence="3">DSM 10523 / SB164P1</strain>
    </source>
</reference>
<accession>M1WVL1</accession>
<keyword evidence="1" id="KW-0812">Transmembrane</keyword>
<dbReference type="EMBL" id="FO203427">
    <property type="protein sequence ID" value="CCH48568.1"/>
    <property type="molecule type" value="Genomic_DNA"/>
</dbReference>
<dbReference type="OrthoDB" id="9924664at2"/>
<dbReference type="AlphaFoldDB" id="M1WVL1"/>
<sequence length="102" mass="11393">MTRNGKRTIQNFLRAIHRQTPKGTLPDTWSSCVMREIALSGRFDIHSTDLERMAPRFAMVAVSLSALLVMTATWALHSLPSTLYSAYSAQMFNFIPASLASM</sequence>
<feature type="transmembrane region" description="Helical" evidence="1">
    <location>
        <begin position="57"/>
        <end position="76"/>
    </location>
</feature>